<keyword evidence="2" id="KW-0732">Signal</keyword>
<dbReference type="SMART" id="SM00093">
    <property type="entry name" value="SERPIN"/>
    <property type="match status" value="1"/>
</dbReference>
<dbReference type="InterPro" id="IPR042185">
    <property type="entry name" value="Serpin_sf_2"/>
</dbReference>
<keyword evidence="5" id="KW-0646">Protease inhibitor</keyword>
<evidence type="ECO:0000313" key="4">
    <source>
        <dbReference type="Proteomes" id="UP000694863"/>
    </source>
</evidence>
<accession>A0ABM0IFV7</accession>
<dbReference type="InterPro" id="IPR023795">
    <property type="entry name" value="Serpin_CS"/>
</dbReference>
<dbReference type="SUPFAM" id="SSF56574">
    <property type="entry name" value="Serpins"/>
    <property type="match status" value="1"/>
</dbReference>
<feature type="signal peptide" evidence="2">
    <location>
        <begin position="1"/>
        <end position="17"/>
    </location>
</feature>
<gene>
    <name evidence="5" type="primary">SERPINA5</name>
</gene>
<dbReference type="InterPro" id="IPR042178">
    <property type="entry name" value="Serpin_sf_1"/>
</dbReference>
<evidence type="ECO:0000313" key="5">
    <source>
        <dbReference type="RefSeq" id="XP_004699153.1"/>
    </source>
</evidence>
<dbReference type="RefSeq" id="XP_004699153.1">
    <property type="nucleotide sequence ID" value="XM_004699096.2"/>
</dbReference>
<evidence type="ECO:0000259" key="3">
    <source>
        <dbReference type="SMART" id="SM00093"/>
    </source>
</evidence>
<organism evidence="4 5">
    <name type="scientific">Echinops telfairi</name>
    <name type="common">Lesser hedgehog tenrec</name>
    <dbReference type="NCBI Taxonomy" id="9371"/>
    <lineage>
        <taxon>Eukaryota</taxon>
        <taxon>Metazoa</taxon>
        <taxon>Chordata</taxon>
        <taxon>Craniata</taxon>
        <taxon>Vertebrata</taxon>
        <taxon>Euteleostomi</taxon>
        <taxon>Mammalia</taxon>
        <taxon>Eutheria</taxon>
        <taxon>Afrotheria</taxon>
        <taxon>Tenrecidae</taxon>
        <taxon>Tenrecinae</taxon>
        <taxon>Echinops</taxon>
    </lineage>
</organism>
<dbReference type="Pfam" id="PF00079">
    <property type="entry name" value="Serpin"/>
    <property type="match status" value="1"/>
</dbReference>
<proteinExistence type="inferred from homology"/>
<dbReference type="GO" id="GO:0004867">
    <property type="term" value="F:serine-type endopeptidase inhibitor activity"/>
    <property type="evidence" value="ECO:0007669"/>
    <property type="project" value="UniProtKB-KW"/>
</dbReference>
<dbReference type="PANTHER" id="PTHR11461:SF274">
    <property type="entry name" value="PLASMA SERINE PROTEASE INHIBITOR"/>
    <property type="match status" value="1"/>
</dbReference>
<comment type="similarity">
    <text evidence="1">Belongs to the serpin family.</text>
</comment>
<keyword evidence="5" id="KW-0722">Serine protease inhibitor</keyword>
<dbReference type="Gene3D" id="3.30.497.10">
    <property type="entry name" value="Antithrombin, subunit I, domain 2"/>
    <property type="match status" value="1"/>
</dbReference>
<dbReference type="InterPro" id="IPR036186">
    <property type="entry name" value="Serpin_sf"/>
</dbReference>
<evidence type="ECO:0000256" key="2">
    <source>
        <dbReference type="SAM" id="SignalP"/>
    </source>
</evidence>
<reference evidence="5" key="1">
    <citation type="submission" date="2025-08" db="UniProtKB">
        <authorList>
            <consortium name="RefSeq"/>
        </authorList>
    </citation>
    <scope>IDENTIFICATION</scope>
</reference>
<dbReference type="InterPro" id="IPR000215">
    <property type="entry name" value="Serpin_fam"/>
</dbReference>
<name>A0ABM0IFV7_ECHTE</name>
<evidence type="ECO:0000256" key="1">
    <source>
        <dbReference type="RuleBase" id="RU000411"/>
    </source>
</evidence>
<protein>
    <submittedName>
        <fullName evidence="5">Plasma serine protease inhibitor isoform X1</fullName>
    </submittedName>
</protein>
<dbReference type="PROSITE" id="PS00284">
    <property type="entry name" value="SERPIN"/>
    <property type="match status" value="1"/>
</dbReference>
<sequence>MQLLLVLCLMLLSPGMTTIGRRESRRKAKELSTAVAVAASNRDLAFNLYRALAAAEPGSNVFFSPIGISMSLAMLALGARAHTKTQILECLGLSPQDPQDPQGEEQLHKAFRQLRLKLSQPQDSRQLILGNALFVDQKLGIRDTFLRAAKTLYLAEALTSNFEDPQGAEKQINDYVANRTKGKVVDLIKSLDRDTVLVLANFVFFKAPWQTSFSPQKTQEKAFHVSEDVVVQVPMMTDEALYYYLQDPNLSCRVVAVPYQGNATALFVLPRAASLERVEKGLKEQTLQEWLKKLRKRQLQLYLPRFSMEASYQLEKTLPQLGIGDIFSSQADLGGLSHQANIQVSEMVHKAVVEVDESGTQAASATGMVIMARVAQAHSLRVVFNKPFLVLIMENKTRNILFLGKVVHP</sequence>
<dbReference type="Proteomes" id="UP000694863">
    <property type="component" value="Unplaced"/>
</dbReference>
<feature type="domain" description="Serpin" evidence="3">
    <location>
        <begin position="46"/>
        <end position="409"/>
    </location>
</feature>
<dbReference type="GeneID" id="101653832"/>
<feature type="chain" id="PRO_5046017798" evidence="2">
    <location>
        <begin position="18"/>
        <end position="409"/>
    </location>
</feature>
<dbReference type="Gene3D" id="2.30.39.10">
    <property type="entry name" value="Alpha-1-antitrypsin, domain 1"/>
    <property type="match status" value="1"/>
</dbReference>
<keyword evidence="4" id="KW-1185">Reference proteome</keyword>
<dbReference type="InterPro" id="IPR023796">
    <property type="entry name" value="Serpin_dom"/>
</dbReference>
<dbReference type="PANTHER" id="PTHR11461">
    <property type="entry name" value="SERINE PROTEASE INHIBITOR, SERPIN"/>
    <property type="match status" value="1"/>
</dbReference>